<organism evidence="1 2">
    <name type="scientific">Araneus ventricosus</name>
    <name type="common">Orbweaver spider</name>
    <name type="synonym">Epeira ventricosa</name>
    <dbReference type="NCBI Taxonomy" id="182803"/>
    <lineage>
        <taxon>Eukaryota</taxon>
        <taxon>Metazoa</taxon>
        <taxon>Ecdysozoa</taxon>
        <taxon>Arthropoda</taxon>
        <taxon>Chelicerata</taxon>
        <taxon>Arachnida</taxon>
        <taxon>Araneae</taxon>
        <taxon>Araneomorphae</taxon>
        <taxon>Entelegynae</taxon>
        <taxon>Araneoidea</taxon>
        <taxon>Araneidae</taxon>
        <taxon>Araneus</taxon>
    </lineage>
</organism>
<dbReference type="AlphaFoldDB" id="A0A4Y2RBT0"/>
<evidence type="ECO:0000313" key="1">
    <source>
        <dbReference type="EMBL" id="GBN73173.1"/>
    </source>
</evidence>
<comment type="caution">
    <text evidence="1">The sequence shown here is derived from an EMBL/GenBank/DDBJ whole genome shotgun (WGS) entry which is preliminary data.</text>
</comment>
<proteinExistence type="predicted"/>
<name>A0A4Y2RBT0_ARAVE</name>
<accession>A0A4Y2RBT0</accession>
<evidence type="ECO:0000313" key="2">
    <source>
        <dbReference type="Proteomes" id="UP000499080"/>
    </source>
</evidence>
<sequence>MSNKRYVAPPGSRFLYCNRQTAVGKQPPQLKEKDNPPLNCFLLFAQESFLFTECWNTTVRTATLLQAFSTTNLWKTTPQLKRKIASTVSLLFALQESFFVTATDRQAAGKQPPSVKENPPSTVFFCLSRVVFLYCNRQTAVEATSTVKENPPLNCFLLFAQESFRYCNQTDSC</sequence>
<keyword evidence="2" id="KW-1185">Reference proteome</keyword>
<reference evidence="1 2" key="1">
    <citation type="journal article" date="2019" name="Sci. Rep.">
        <title>Orb-weaving spider Araneus ventricosus genome elucidates the spidroin gene catalogue.</title>
        <authorList>
            <person name="Kono N."/>
            <person name="Nakamura H."/>
            <person name="Ohtoshi R."/>
            <person name="Moran D.A.P."/>
            <person name="Shinohara A."/>
            <person name="Yoshida Y."/>
            <person name="Fujiwara M."/>
            <person name="Mori M."/>
            <person name="Tomita M."/>
            <person name="Arakawa K."/>
        </authorList>
    </citation>
    <scope>NUCLEOTIDE SEQUENCE [LARGE SCALE GENOMIC DNA]</scope>
</reference>
<dbReference type="EMBL" id="BGPR01016480">
    <property type="protein sequence ID" value="GBN73173.1"/>
    <property type="molecule type" value="Genomic_DNA"/>
</dbReference>
<protein>
    <submittedName>
        <fullName evidence="1">Uncharacterized protein</fullName>
    </submittedName>
</protein>
<dbReference type="Proteomes" id="UP000499080">
    <property type="component" value="Unassembled WGS sequence"/>
</dbReference>
<gene>
    <name evidence="1" type="ORF">AVEN_175366_1</name>
</gene>